<evidence type="ECO:0000313" key="3">
    <source>
        <dbReference type="Proteomes" id="UP000606274"/>
    </source>
</evidence>
<dbReference type="EMBL" id="JABFDY010000010">
    <property type="protein sequence ID" value="KAF7702276.1"/>
    <property type="molecule type" value="Genomic_DNA"/>
</dbReference>
<sequence>MEESLLNYNQNDSQLPFCHHHCHGIHQSCTGCCWDPFPLLHNDITELLDVRHIAFLHLLLKDASQVLTGFRSGDMLGHSITFTFTFFSKAAVILTVCFVIIMLEN</sequence>
<comment type="caution">
    <text evidence="2">The sequence shown here is derived from an EMBL/GenBank/DDBJ whole genome shotgun (WGS) entry which is preliminary data.</text>
</comment>
<gene>
    <name evidence="2" type="ORF">HF521_001559</name>
</gene>
<dbReference type="Proteomes" id="UP000606274">
    <property type="component" value="Unassembled WGS sequence"/>
</dbReference>
<dbReference type="AlphaFoldDB" id="A0A8T0B6H4"/>
<keyword evidence="1" id="KW-0812">Transmembrane</keyword>
<evidence type="ECO:0000313" key="2">
    <source>
        <dbReference type="EMBL" id="KAF7702276.1"/>
    </source>
</evidence>
<evidence type="ECO:0000256" key="1">
    <source>
        <dbReference type="SAM" id="Phobius"/>
    </source>
</evidence>
<name>A0A8T0B6H4_SILME</name>
<keyword evidence="3" id="KW-1185">Reference proteome</keyword>
<keyword evidence="1" id="KW-0472">Membrane</keyword>
<keyword evidence="1" id="KW-1133">Transmembrane helix</keyword>
<feature type="transmembrane region" description="Helical" evidence="1">
    <location>
        <begin position="80"/>
        <end position="103"/>
    </location>
</feature>
<organism evidence="2 3">
    <name type="scientific">Silurus meridionalis</name>
    <name type="common">Southern catfish</name>
    <name type="synonym">Silurus soldatovi meridionalis</name>
    <dbReference type="NCBI Taxonomy" id="175797"/>
    <lineage>
        <taxon>Eukaryota</taxon>
        <taxon>Metazoa</taxon>
        <taxon>Chordata</taxon>
        <taxon>Craniata</taxon>
        <taxon>Vertebrata</taxon>
        <taxon>Euteleostomi</taxon>
        <taxon>Actinopterygii</taxon>
        <taxon>Neopterygii</taxon>
        <taxon>Teleostei</taxon>
        <taxon>Ostariophysi</taxon>
        <taxon>Siluriformes</taxon>
        <taxon>Siluridae</taxon>
        <taxon>Silurus</taxon>
    </lineage>
</organism>
<accession>A0A8T0B6H4</accession>
<proteinExistence type="predicted"/>
<reference evidence="2" key="1">
    <citation type="submission" date="2020-08" db="EMBL/GenBank/DDBJ databases">
        <title>Chromosome-level assembly of Southern catfish (Silurus meridionalis) provides insights into visual adaptation to the nocturnal and benthic lifestyles.</title>
        <authorList>
            <person name="Zhang Y."/>
            <person name="Wang D."/>
            <person name="Peng Z."/>
        </authorList>
    </citation>
    <scope>NUCLEOTIDE SEQUENCE</scope>
    <source>
        <strain evidence="2">SWU-2019-XX</strain>
        <tissue evidence="2">Muscle</tissue>
    </source>
</reference>
<protein>
    <submittedName>
        <fullName evidence="2">Uncharacterized protein</fullName>
    </submittedName>
</protein>